<evidence type="ECO:0000313" key="4">
    <source>
        <dbReference type="EMBL" id="GAB49918.1"/>
    </source>
</evidence>
<sequence length="132" mass="13811">MTTFPERLGITGVSPDEALRPGDDAGRALTVTDDLININGGLHGGVVATMLDATMGDAVRDGLEEDQSTVTVSMTVTYLEGAKKGDELRSSAEVRKRGGKLVLVEADITRASDDAAIAHGVGTFTIIEKSHD</sequence>
<dbReference type="NCBIfam" id="TIGR00369">
    <property type="entry name" value="unchar_dom_1"/>
    <property type="match status" value="1"/>
</dbReference>
<proteinExistence type="inferred from homology"/>
<dbReference type="GO" id="GO:0047617">
    <property type="term" value="F:fatty acyl-CoA hydrolase activity"/>
    <property type="evidence" value="ECO:0007669"/>
    <property type="project" value="InterPro"/>
</dbReference>
<comment type="similarity">
    <text evidence="1">Belongs to the thioesterase PaaI family.</text>
</comment>
<protein>
    <recommendedName>
        <fullName evidence="3">Thioesterase domain-containing protein</fullName>
    </recommendedName>
</protein>
<reference evidence="4 5" key="1">
    <citation type="submission" date="2012-02" db="EMBL/GenBank/DDBJ databases">
        <title>Whole genome shotgun sequence of Mobilicoccus pelagius NBRC 104925.</title>
        <authorList>
            <person name="Yoshida Y."/>
            <person name="Hosoyama A."/>
            <person name="Tsuchikane K."/>
            <person name="Katsumata H."/>
            <person name="Yamazaki S."/>
            <person name="Fujita N."/>
        </authorList>
    </citation>
    <scope>NUCLEOTIDE SEQUENCE [LARGE SCALE GENOMIC DNA]</scope>
    <source>
        <strain evidence="4 5">NBRC 104925</strain>
    </source>
</reference>
<dbReference type="InterPro" id="IPR029069">
    <property type="entry name" value="HotDog_dom_sf"/>
</dbReference>
<dbReference type="CDD" id="cd03443">
    <property type="entry name" value="PaaI_thioesterase"/>
    <property type="match status" value="1"/>
</dbReference>
<comment type="caution">
    <text evidence="4">The sequence shown here is derived from an EMBL/GenBank/DDBJ whole genome shotgun (WGS) entry which is preliminary data.</text>
</comment>
<dbReference type="eggNOG" id="COG2050">
    <property type="taxonomic scope" value="Bacteria"/>
</dbReference>
<dbReference type="RefSeq" id="WP_009483761.1">
    <property type="nucleotide sequence ID" value="NZ_BAFE01000094.1"/>
</dbReference>
<dbReference type="Pfam" id="PF03061">
    <property type="entry name" value="4HBT"/>
    <property type="match status" value="1"/>
</dbReference>
<feature type="domain" description="Thioesterase" evidence="3">
    <location>
        <begin position="39"/>
        <end position="114"/>
    </location>
</feature>
<dbReference type="Proteomes" id="UP000004367">
    <property type="component" value="Unassembled WGS sequence"/>
</dbReference>
<evidence type="ECO:0000313" key="5">
    <source>
        <dbReference type="Proteomes" id="UP000004367"/>
    </source>
</evidence>
<organism evidence="4 5">
    <name type="scientific">Mobilicoccus pelagius NBRC 104925</name>
    <dbReference type="NCBI Taxonomy" id="1089455"/>
    <lineage>
        <taxon>Bacteria</taxon>
        <taxon>Bacillati</taxon>
        <taxon>Actinomycetota</taxon>
        <taxon>Actinomycetes</taxon>
        <taxon>Micrococcales</taxon>
        <taxon>Dermatophilaceae</taxon>
        <taxon>Mobilicoccus</taxon>
    </lineage>
</organism>
<dbReference type="PANTHER" id="PTHR21660">
    <property type="entry name" value="THIOESTERASE SUPERFAMILY MEMBER-RELATED"/>
    <property type="match status" value="1"/>
</dbReference>
<keyword evidence="2" id="KW-0378">Hydrolase</keyword>
<keyword evidence="5" id="KW-1185">Reference proteome</keyword>
<name>H5UW10_9MICO</name>
<dbReference type="PANTHER" id="PTHR21660:SF1">
    <property type="entry name" value="ACYL-COENZYME A THIOESTERASE 13"/>
    <property type="match status" value="1"/>
</dbReference>
<dbReference type="InterPro" id="IPR003736">
    <property type="entry name" value="PAAI_dom"/>
</dbReference>
<dbReference type="InterPro" id="IPR006683">
    <property type="entry name" value="Thioestr_dom"/>
</dbReference>
<evidence type="ECO:0000256" key="2">
    <source>
        <dbReference type="ARBA" id="ARBA00022801"/>
    </source>
</evidence>
<dbReference type="STRING" id="1089455.MOPEL_135_01560"/>
<dbReference type="OrthoDB" id="9813282at2"/>
<dbReference type="AlphaFoldDB" id="H5UW10"/>
<accession>H5UW10</accession>
<dbReference type="SUPFAM" id="SSF54637">
    <property type="entry name" value="Thioesterase/thiol ester dehydrase-isomerase"/>
    <property type="match status" value="1"/>
</dbReference>
<dbReference type="EMBL" id="BAFE01000094">
    <property type="protein sequence ID" value="GAB49918.1"/>
    <property type="molecule type" value="Genomic_DNA"/>
</dbReference>
<evidence type="ECO:0000256" key="1">
    <source>
        <dbReference type="ARBA" id="ARBA00008324"/>
    </source>
</evidence>
<gene>
    <name evidence="4" type="ORF">MOPEL_135_01560</name>
</gene>
<dbReference type="InterPro" id="IPR039298">
    <property type="entry name" value="ACOT13"/>
</dbReference>
<evidence type="ECO:0000259" key="3">
    <source>
        <dbReference type="Pfam" id="PF03061"/>
    </source>
</evidence>
<dbReference type="Gene3D" id="3.10.129.10">
    <property type="entry name" value="Hotdog Thioesterase"/>
    <property type="match status" value="1"/>
</dbReference>